<accession>A0A437CW84</accession>
<name>A0A437CW84_ORYJA</name>
<evidence type="ECO:0000256" key="7">
    <source>
        <dbReference type="ARBA" id="ARBA00046081"/>
    </source>
</evidence>
<dbReference type="Proteomes" id="UP000283210">
    <property type="component" value="Chromosome 11"/>
</dbReference>
<dbReference type="PANTHER" id="PTHR13874:SF10">
    <property type="entry name" value="ENDOTHELIN-1"/>
    <property type="match status" value="1"/>
</dbReference>
<dbReference type="InterPro" id="IPR020475">
    <property type="entry name" value="Endothelin"/>
</dbReference>
<keyword evidence="9" id="KW-0812">Transmembrane</keyword>
<keyword evidence="3" id="KW-0964">Secreted</keyword>
<keyword evidence="4" id="KW-0838">Vasoactive</keyword>
<dbReference type="AlphaFoldDB" id="A0A437CW84"/>
<evidence type="ECO:0000256" key="3">
    <source>
        <dbReference type="ARBA" id="ARBA00022525"/>
    </source>
</evidence>
<dbReference type="GO" id="GO:0006874">
    <property type="term" value="P:intracellular calcium ion homeostasis"/>
    <property type="evidence" value="ECO:0007669"/>
    <property type="project" value="TreeGrafter"/>
</dbReference>
<proteinExistence type="inferred from homology"/>
<dbReference type="SMART" id="SM00272">
    <property type="entry name" value="END"/>
    <property type="match status" value="2"/>
</dbReference>
<feature type="region of interest" description="Disordered" evidence="8">
    <location>
        <begin position="208"/>
        <end position="232"/>
    </location>
</feature>
<organism evidence="11 12">
    <name type="scientific">Oryzias javanicus</name>
    <name type="common">Javanese ricefish</name>
    <name type="synonym">Aplocheilus javanicus</name>
    <dbReference type="NCBI Taxonomy" id="123683"/>
    <lineage>
        <taxon>Eukaryota</taxon>
        <taxon>Metazoa</taxon>
        <taxon>Chordata</taxon>
        <taxon>Craniata</taxon>
        <taxon>Vertebrata</taxon>
        <taxon>Euteleostomi</taxon>
        <taxon>Actinopterygii</taxon>
        <taxon>Neopterygii</taxon>
        <taxon>Teleostei</taxon>
        <taxon>Neoteleostei</taxon>
        <taxon>Acanthomorphata</taxon>
        <taxon>Ovalentaria</taxon>
        <taxon>Atherinomorphae</taxon>
        <taxon>Beloniformes</taxon>
        <taxon>Adrianichthyidae</taxon>
        <taxon>Oryziinae</taxon>
        <taxon>Oryzias</taxon>
    </lineage>
</organism>
<evidence type="ECO:0000256" key="5">
    <source>
        <dbReference type="ARBA" id="ARBA00023322"/>
    </source>
</evidence>
<evidence type="ECO:0000313" key="12">
    <source>
        <dbReference type="Proteomes" id="UP000283210"/>
    </source>
</evidence>
<evidence type="ECO:0000259" key="10">
    <source>
        <dbReference type="SMART" id="SM00272"/>
    </source>
</evidence>
<dbReference type="InterPro" id="IPR019764">
    <property type="entry name" value="Endothelin_toxin_CS"/>
</dbReference>
<sequence>MTRRRWYKAGVQHMCSFSDSRALLQRIPNTHEPSHPSRITSEALRTSMDLKVWICVLSALHIWTFCAVLAQTSTQTPSATGINAQHHVRHKRCSCATFLDKECVYFCHLDIIWVNTPERVVSYGLGNAPRAKRALPDSMATIHEPRCRCVREDDGSCANFCHRRDDARDEPLGTKPGGGTRHTDRMKKNMAWRAVLKARLLLQTWRDRGRHRARAPPPPSNSPQTKSSSLGRFLQRSPLPYKGLQFSSGIRNV</sequence>
<dbReference type="GO" id="GO:0005179">
    <property type="term" value="F:hormone activity"/>
    <property type="evidence" value="ECO:0007669"/>
    <property type="project" value="TreeGrafter"/>
</dbReference>
<evidence type="ECO:0000256" key="9">
    <source>
        <dbReference type="SAM" id="Phobius"/>
    </source>
</evidence>
<comment type="function">
    <text evidence="7">Endothelins are endothelium-derived vasoconstrictor peptides. Probable ligand for G-protein coupled receptors EDNRA and EDNRB which activates PTK2B, BCAR1, BCAR3 and, GTPases RAP1 and RHOA cascade in glomerular mesangial cells. Also binds the DEAR/FBXW7-AS1 receptor. Promotes mesenteric arterial wall remodeling via activation of ROCK signaling and subsequent colocalization of NFATC3 with F-actin filaments. NFATC3 then translocates to the nucleus where it subsequently promotes the transcription of the smooth muscle hypertrophy and differentiation marker ACTA2.</text>
</comment>
<feature type="domain" description="Endothelin-like toxin" evidence="10">
    <location>
        <begin position="92"/>
        <end position="113"/>
    </location>
</feature>
<evidence type="ECO:0000256" key="2">
    <source>
        <dbReference type="ARBA" id="ARBA00010959"/>
    </source>
</evidence>
<keyword evidence="12" id="KW-1185">Reference proteome</keyword>
<evidence type="ECO:0000256" key="4">
    <source>
        <dbReference type="ARBA" id="ARBA00022858"/>
    </source>
</evidence>
<dbReference type="GO" id="GO:0014826">
    <property type="term" value="P:vein smooth muscle contraction"/>
    <property type="evidence" value="ECO:0007669"/>
    <property type="project" value="TreeGrafter"/>
</dbReference>
<feature type="transmembrane region" description="Helical" evidence="9">
    <location>
        <begin position="52"/>
        <end position="70"/>
    </location>
</feature>
<dbReference type="PRINTS" id="PR00365">
    <property type="entry name" value="ENDOTHELIN"/>
</dbReference>
<evidence type="ECO:0000313" key="11">
    <source>
        <dbReference type="EMBL" id="RVE66669.1"/>
    </source>
</evidence>
<dbReference type="GO" id="GO:0005615">
    <property type="term" value="C:extracellular space"/>
    <property type="evidence" value="ECO:0007669"/>
    <property type="project" value="TreeGrafter"/>
</dbReference>
<dbReference type="EMBL" id="CM012447">
    <property type="protein sequence ID" value="RVE66669.1"/>
    <property type="molecule type" value="Genomic_DNA"/>
</dbReference>
<dbReference type="PROSITE" id="PS00270">
    <property type="entry name" value="ENDOTHELIN"/>
    <property type="match status" value="1"/>
</dbReference>
<comment type="subcellular location">
    <subcellularLocation>
        <location evidence="1">Secreted</location>
    </subcellularLocation>
</comment>
<dbReference type="GO" id="GO:0031707">
    <property type="term" value="F:endothelin A receptor binding"/>
    <property type="evidence" value="ECO:0007669"/>
    <property type="project" value="TreeGrafter"/>
</dbReference>
<evidence type="ECO:0000256" key="6">
    <source>
        <dbReference type="ARBA" id="ARBA00040197"/>
    </source>
</evidence>
<dbReference type="GO" id="GO:0019229">
    <property type="term" value="P:regulation of vasoconstriction"/>
    <property type="evidence" value="ECO:0007669"/>
    <property type="project" value="InterPro"/>
</dbReference>
<evidence type="ECO:0000256" key="8">
    <source>
        <dbReference type="SAM" id="MobiDB-lite"/>
    </source>
</evidence>
<keyword evidence="9" id="KW-0472">Membrane</keyword>
<dbReference type="Pfam" id="PF00322">
    <property type="entry name" value="Endothelin"/>
    <property type="match status" value="1"/>
</dbReference>
<keyword evidence="5" id="KW-0839">Vasoconstrictor</keyword>
<dbReference type="OrthoDB" id="9362154at2759"/>
<evidence type="ECO:0000256" key="1">
    <source>
        <dbReference type="ARBA" id="ARBA00004613"/>
    </source>
</evidence>
<protein>
    <recommendedName>
        <fullName evidence="6">Endothelin-1</fullName>
    </recommendedName>
</protein>
<dbReference type="GO" id="GO:0003100">
    <property type="term" value="P:regulation of systemic arterial blood pressure by endothelin"/>
    <property type="evidence" value="ECO:0007669"/>
    <property type="project" value="TreeGrafter"/>
</dbReference>
<dbReference type="InterPro" id="IPR001928">
    <property type="entry name" value="Endothln-like_toxin"/>
</dbReference>
<keyword evidence="9" id="KW-1133">Transmembrane helix</keyword>
<feature type="domain" description="Endothelin-like toxin" evidence="10">
    <location>
        <begin position="146"/>
        <end position="167"/>
    </location>
</feature>
<reference evidence="11 12" key="1">
    <citation type="submission" date="2018-11" db="EMBL/GenBank/DDBJ databases">
        <authorList>
            <person name="Lopez-Roques C."/>
            <person name="Donnadieu C."/>
            <person name="Bouchez O."/>
            <person name="Klopp C."/>
            <person name="Cabau C."/>
            <person name="Zahm M."/>
        </authorList>
    </citation>
    <scope>NUCLEOTIDE SEQUENCE [LARGE SCALE GENOMIC DNA]</scope>
    <source>
        <strain evidence="11">RS831</strain>
        <tissue evidence="11">Whole body</tissue>
    </source>
</reference>
<dbReference type="OMA" id="EKWPARR"/>
<reference evidence="11 12" key="2">
    <citation type="submission" date="2019-01" db="EMBL/GenBank/DDBJ databases">
        <title>A chromosome length genome reference of the Java medaka (oryzias javanicus).</title>
        <authorList>
            <person name="Herpin A."/>
            <person name="Takehana Y."/>
            <person name="Naruse K."/>
            <person name="Ansai S."/>
            <person name="Kawaguchi M."/>
        </authorList>
    </citation>
    <scope>NUCLEOTIDE SEQUENCE [LARGE SCALE GENOMIC DNA]</scope>
    <source>
        <strain evidence="11">RS831</strain>
        <tissue evidence="11">Whole body</tissue>
    </source>
</reference>
<dbReference type="PANTHER" id="PTHR13874">
    <property type="entry name" value="ENDOTHELIN"/>
    <property type="match status" value="1"/>
</dbReference>
<comment type="similarity">
    <text evidence="2">Belongs to the endothelin/sarafotoxin family.</text>
</comment>
<gene>
    <name evidence="11" type="ORF">OJAV_G00109530</name>
</gene>
<dbReference type="GO" id="GO:0031708">
    <property type="term" value="F:endothelin B receptor binding"/>
    <property type="evidence" value="ECO:0007669"/>
    <property type="project" value="TreeGrafter"/>
</dbReference>